<evidence type="ECO:0000313" key="2">
    <source>
        <dbReference type="Proteomes" id="UP001056164"/>
    </source>
</evidence>
<organism evidence="1 2">
    <name type="scientific">Fructilactobacillus carniphilus</name>
    <dbReference type="NCBI Taxonomy" id="2940297"/>
    <lineage>
        <taxon>Bacteria</taxon>
        <taxon>Bacillati</taxon>
        <taxon>Bacillota</taxon>
        <taxon>Bacilli</taxon>
        <taxon>Lactobacillales</taxon>
        <taxon>Lactobacillaceae</taxon>
        <taxon>Fructilactobacillus</taxon>
    </lineage>
</organism>
<keyword evidence="2" id="KW-1185">Reference proteome</keyword>
<dbReference type="RefSeq" id="WP_252794997.1">
    <property type="nucleotide sequence ID" value="NZ_CP097121.1"/>
</dbReference>
<reference evidence="1" key="1">
    <citation type="submission" date="2022-05" db="EMBL/GenBank/DDBJ databases">
        <authorList>
            <person name="Oliphant S.A."/>
            <person name="Watson-Haigh N.S."/>
            <person name="Sumby K.M."/>
            <person name="Gardner J.M."/>
            <person name="Jiranek V."/>
        </authorList>
    </citation>
    <scope>NUCLEOTIDE SEQUENCE</scope>
    <source>
        <strain evidence="1">KI4_A6</strain>
    </source>
</reference>
<proteinExistence type="predicted"/>
<dbReference type="EMBL" id="CP097121">
    <property type="protein sequence ID" value="USS90481.1"/>
    <property type="molecule type" value="Genomic_DNA"/>
</dbReference>
<dbReference type="Proteomes" id="UP001056164">
    <property type="component" value="Chromosome"/>
</dbReference>
<evidence type="ECO:0000313" key="1">
    <source>
        <dbReference type="EMBL" id="USS90481.1"/>
    </source>
</evidence>
<name>A0ABY5BZG5_9LACO</name>
<protein>
    <submittedName>
        <fullName evidence="1">Uncharacterized protein</fullName>
    </submittedName>
</protein>
<accession>A0ABY5BZG5</accession>
<gene>
    <name evidence="1" type="ORF">M3M37_06485</name>
</gene>
<sequence>MWPAIYGITTPDLANFDFEVKPSTKMLKVQINKQTEAKIKQLKTELSQILHVNHVTIGDCIRELLKAAYLKNNDEYGQTIAKRGFPVPTEKSGKENKIKDYNEQQRDEMLAIINSTQQQVNALLDNLKEQIKLNG</sequence>